<dbReference type="AlphaFoldDB" id="A0A557RHR4"/>
<dbReference type="Pfam" id="PF07254">
    <property type="entry name" value="Cpta_toxin"/>
    <property type="match status" value="1"/>
</dbReference>
<reference evidence="2 3" key="1">
    <citation type="submission" date="2019-07" db="EMBL/GenBank/DDBJ databases">
        <title>Reclasification of Spiribacter aquaticus.</title>
        <authorList>
            <person name="Leon M.J."/>
            <person name="Sanchez-Porro C."/>
            <person name="Ventosa A."/>
        </authorList>
    </citation>
    <scope>NUCLEOTIDE SEQUENCE [LARGE SCALE GENOMIC DNA]</scope>
    <source>
        <strain evidence="2 3">SP30</strain>
    </source>
</reference>
<dbReference type="InterPro" id="IPR009883">
    <property type="entry name" value="YgfX"/>
</dbReference>
<evidence type="ECO:0000313" key="2">
    <source>
        <dbReference type="EMBL" id="TVO64711.1"/>
    </source>
</evidence>
<name>A0A557RHR4_9GAMM</name>
<keyword evidence="1" id="KW-1133">Transmembrane helix</keyword>
<sequence>MSTSSTASATPPIYRLTPSAWLRGALIALFLLAVLVALVAPGLAPTLRIAALILTLAVAAWTVPRHWPTQPRAVQAFQLESGHYVSIWRYDGAQARYRLRDSRIWPALVVLALADGRDRRALFIPRDALGGEAHRQLRRAVSAC</sequence>
<keyword evidence="1" id="KW-0472">Membrane</keyword>
<evidence type="ECO:0000256" key="1">
    <source>
        <dbReference type="SAM" id="Phobius"/>
    </source>
</evidence>
<comment type="caution">
    <text evidence="2">The sequence shown here is derived from an EMBL/GenBank/DDBJ whole genome shotgun (WGS) entry which is preliminary data.</text>
</comment>
<gene>
    <name evidence="2" type="ORF">FPL11_08700</name>
</gene>
<protein>
    <recommendedName>
        <fullName evidence="4">YcxB family protein</fullName>
    </recommendedName>
</protein>
<feature type="transmembrane region" description="Helical" evidence="1">
    <location>
        <begin position="46"/>
        <end position="63"/>
    </location>
</feature>
<dbReference type="Proteomes" id="UP000316688">
    <property type="component" value="Unassembled WGS sequence"/>
</dbReference>
<accession>A0A557RHR4</accession>
<evidence type="ECO:0008006" key="4">
    <source>
        <dbReference type="Google" id="ProtNLM"/>
    </source>
</evidence>
<proteinExistence type="predicted"/>
<keyword evidence="3" id="KW-1185">Reference proteome</keyword>
<dbReference type="EMBL" id="VMKP01000003">
    <property type="protein sequence ID" value="TVO64711.1"/>
    <property type="molecule type" value="Genomic_DNA"/>
</dbReference>
<dbReference type="RefSeq" id="WP_144348246.1">
    <property type="nucleotide sequence ID" value="NZ_VMKP01000003.1"/>
</dbReference>
<keyword evidence="1" id="KW-0812">Transmembrane</keyword>
<evidence type="ECO:0000313" key="3">
    <source>
        <dbReference type="Proteomes" id="UP000316688"/>
    </source>
</evidence>
<organism evidence="2 3">
    <name type="scientific">Spiribacter aquaticus</name>
    <dbReference type="NCBI Taxonomy" id="1935996"/>
    <lineage>
        <taxon>Bacteria</taxon>
        <taxon>Pseudomonadati</taxon>
        <taxon>Pseudomonadota</taxon>
        <taxon>Gammaproteobacteria</taxon>
        <taxon>Chromatiales</taxon>
        <taxon>Ectothiorhodospiraceae</taxon>
        <taxon>Spiribacter</taxon>
    </lineage>
</organism>
<feature type="transmembrane region" description="Helical" evidence="1">
    <location>
        <begin position="20"/>
        <end position="40"/>
    </location>
</feature>